<dbReference type="GO" id="GO:0043130">
    <property type="term" value="F:ubiquitin binding"/>
    <property type="evidence" value="ECO:0007669"/>
    <property type="project" value="InterPro"/>
</dbReference>
<feature type="compositionally biased region" description="Low complexity" evidence="1">
    <location>
        <begin position="275"/>
        <end position="285"/>
    </location>
</feature>
<evidence type="ECO:0000313" key="4">
    <source>
        <dbReference type="Proteomes" id="UP000707451"/>
    </source>
</evidence>
<dbReference type="PANTHER" id="PTHR16461:SF5">
    <property type="entry name" value="TOLL-INTERACTING PROTEIN"/>
    <property type="match status" value="1"/>
</dbReference>
<dbReference type="SMART" id="SM00546">
    <property type="entry name" value="CUE"/>
    <property type="match status" value="1"/>
</dbReference>
<dbReference type="AlphaFoldDB" id="A0A9P8BRN9"/>
<feature type="compositionally biased region" description="Basic and acidic residues" evidence="1">
    <location>
        <begin position="30"/>
        <end position="66"/>
    </location>
</feature>
<dbReference type="GO" id="GO:0031624">
    <property type="term" value="F:ubiquitin conjugating enzyme binding"/>
    <property type="evidence" value="ECO:0007669"/>
    <property type="project" value="TreeGrafter"/>
</dbReference>
<dbReference type="Pfam" id="PF02845">
    <property type="entry name" value="CUE"/>
    <property type="match status" value="1"/>
</dbReference>
<feature type="region of interest" description="Disordered" evidence="1">
    <location>
        <begin position="1"/>
        <end position="89"/>
    </location>
</feature>
<evidence type="ECO:0000259" key="2">
    <source>
        <dbReference type="PROSITE" id="PS51140"/>
    </source>
</evidence>
<feature type="compositionally biased region" description="Low complexity" evidence="1">
    <location>
        <begin position="337"/>
        <end position="346"/>
    </location>
</feature>
<dbReference type="SUPFAM" id="SSF46934">
    <property type="entry name" value="UBA-like"/>
    <property type="match status" value="1"/>
</dbReference>
<feature type="compositionally biased region" description="Pro residues" evidence="1">
    <location>
        <begin position="181"/>
        <end position="195"/>
    </location>
</feature>
<evidence type="ECO:0000313" key="3">
    <source>
        <dbReference type="EMBL" id="KAG9063132.1"/>
    </source>
</evidence>
<feature type="region of interest" description="Disordered" evidence="1">
    <location>
        <begin position="330"/>
        <end position="442"/>
    </location>
</feature>
<dbReference type="GO" id="GO:0006511">
    <property type="term" value="P:ubiquitin-dependent protein catabolic process"/>
    <property type="evidence" value="ECO:0007669"/>
    <property type="project" value="TreeGrafter"/>
</dbReference>
<sequence length="442" mass="48385">MSATDKDNISNPKEDDISALLDDDIDENDHDNNDTIHLDAPASDKRPGSPQATKKDSPKVKDTTIKDEDDEDEDDEDEDINIHSSSTAAAAATVVPVAPLVTSAAPASPPPALAPAQVPAEPATNPAQSEREARLAILTEAFPTVEKEVCEFVLESHRGDVEASINALLEISDPEFHADPVPAPQPIRAPAPAPARVPSSDAPALPRRQSNDLVSPMDNLNLGGQNQQTQRNIDPILLASTSTSEQQLRADEDFARTLAAMDEYRARDRQNVSGQQNQQQQQEQEGPGFVAEMKELMDEELPKIKERFNVAADTTKKKVNEWYTQFKANRAEATARQQAQQQQQQQGAYRNGGSSQGGYYDDYSDRPDEPIRFGSRADEDEPLSRNNRTTPPLDGPTPPLPNRPYNTTPTESNNNRATTVEDELQYAINSNPGSGLNPVTRR</sequence>
<dbReference type="Proteomes" id="UP000707451">
    <property type="component" value="Unassembled WGS sequence"/>
</dbReference>
<dbReference type="OrthoDB" id="9942608at2759"/>
<feature type="compositionally biased region" description="Basic and acidic residues" evidence="1">
    <location>
        <begin position="1"/>
        <end position="16"/>
    </location>
</feature>
<accession>A0A9P8BRN9</accession>
<dbReference type="EMBL" id="JAHRHY010000017">
    <property type="protein sequence ID" value="KAG9063132.1"/>
    <property type="molecule type" value="Genomic_DNA"/>
</dbReference>
<keyword evidence="4" id="KW-1185">Reference proteome</keyword>
<dbReference type="PROSITE" id="PS51140">
    <property type="entry name" value="CUE"/>
    <property type="match status" value="1"/>
</dbReference>
<dbReference type="GO" id="GO:0005737">
    <property type="term" value="C:cytoplasm"/>
    <property type="evidence" value="ECO:0007669"/>
    <property type="project" value="TreeGrafter"/>
</dbReference>
<dbReference type="PANTHER" id="PTHR16461">
    <property type="entry name" value="TOLL-INTERACTING PROTEIN"/>
    <property type="match status" value="1"/>
</dbReference>
<comment type="caution">
    <text evidence="3">The sequence shown here is derived from an EMBL/GenBank/DDBJ whole genome shotgun (WGS) entry which is preliminary data.</text>
</comment>
<gene>
    <name evidence="3" type="primary">CUE5</name>
    <name evidence="3" type="ORF">KI688_004732</name>
</gene>
<reference evidence="3" key="1">
    <citation type="submission" date="2021-06" db="EMBL/GenBank/DDBJ databases">
        <title>Genome Sequence of Mortierella hyaline Strain SCG-10, a Cold-Adapted, Nitrate-Reducing Fungus Isolated from Soil in Minnesota, USA.</title>
        <authorList>
            <person name="Aldossari N."/>
        </authorList>
    </citation>
    <scope>NUCLEOTIDE SEQUENCE</scope>
    <source>
        <strain evidence="3">SCG-10</strain>
    </source>
</reference>
<feature type="compositionally biased region" description="Low complexity" evidence="1">
    <location>
        <begin position="114"/>
        <end position="123"/>
    </location>
</feature>
<dbReference type="Gene3D" id="1.10.8.10">
    <property type="entry name" value="DNA helicase RuvA subunit, C-terminal domain"/>
    <property type="match status" value="1"/>
</dbReference>
<evidence type="ECO:0000256" key="1">
    <source>
        <dbReference type="SAM" id="MobiDB-lite"/>
    </source>
</evidence>
<protein>
    <submittedName>
        <fullName evidence="3">Ubiquitin-binding protein cue5</fullName>
    </submittedName>
</protein>
<proteinExistence type="predicted"/>
<feature type="compositionally biased region" description="Polar residues" evidence="1">
    <location>
        <begin position="405"/>
        <end position="418"/>
    </location>
</feature>
<feature type="region of interest" description="Disordered" evidence="1">
    <location>
        <begin position="102"/>
        <end position="134"/>
    </location>
</feature>
<dbReference type="InterPro" id="IPR009060">
    <property type="entry name" value="UBA-like_sf"/>
</dbReference>
<feature type="region of interest" description="Disordered" evidence="1">
    <location>
        <begin position="175"/>
        <end position="232"/>
    </location>
</feature>
<feature type="compositionally biased region" description="Pro residues" evidence="1">
    <location>
        <begin position="393"/>
        <end position="402"/>
    </location>
</feature>
<feature type="compositionally biased region" description="Acidic residues" evidence="1">
    <location>
        <begin position="67"/>
        <end position="79"/>
    </location>
</feature>
<feature type="region of interest" description="Disordered" evidence="1">
    <location>
        <begin position="265"/>
        <end position="291"/>
    </location>
</feature>
<feature type="domain" description="CUE" evidence="2">
    <location>
        <begin position="130"/>
        <end position="173"/>
    </location>
</feature>
<feature type="compositionally biased region" description="Basic and acidic residues" evidence="1">
    <location>
        <begin position="363"/>
        <end position="377"/>
    </location>
</feature>
<name>A0A9P8BRN9_9FUNG</name>
<dbReference type="InterPro" id="IPR003892">
    <property type="entry name" value="CUE"/>
</dbReference>
<feature type="compositionally biased region" description="Low complexity" evidence="1">
    <location>
        <begin position="219"/>
        <end position="228"/>
    </location>
</feature>
<organism evidence="3 4">
    <name type="scientific">Linnemannia hyalina</name>
    <dbReference type="NCBI Taxonomy" id="64524"/>
    <lineage>
        <taxon>Eukaryota</taxon>
        <taxon>Fungi</taxon>
        <taxon>Fungi incertae sedis</taxon>
        <taxon>Mucoromycota</taxon>
        <taxon>Mortierellomycotina</taxon>
        <taxon>Mortierellomycetes</taxon>
        <taxon>Mortierellales</taxon>
        <taxon>Mortierellaceae</taxon>
        <taxon>Linnemannia</taxon>
    </lineage>
</organism>